<dbReference type="EMBL" id="CABPRJ010002387">
    <property type="protein sequence ID" value="VVC44791.1"/>
    <property type="molecule type" value="Genomic_DNA"/>
</dbReference>
<organism evidence="2 3">
    <name type="scientific">Cinara cedri</name>
    <dbReference type="NCBI Taxonomy" id="506608"/>
    <lineage>
        <taxon>Eukaryota</taxon>
        <taxon>Metazoa</taxon>
        <taxon>Ecdysozoa</taxon>
        <taxon>Arthropoda</taxon>
        <taxon>Hexapoda</taxon>
        <taxon>Insecta</taxon>
        <taxon>Pterygota</taxon>
        <taxon>Neoptera</taxon>
        <taxon>Paraneoptera</taxon>
        <taxon>Hemiptera</taxon>
        <taxon>Sternorrhyncha</taxon>
        <taxon>Aphidomorpha</taxon>
        <taxon>Aphidoidea</taxon>
        <taxon>Aphididae</taxon>
        <taxon>Lachninae</taxon>
        <taxon>Cinara</taxon>
    </lineage>
</organism>
<dbReference type="Proteomes" id="UP000325440">
    <property type="component" value="Unassembled WGS sequence"/>
</dbReference>
<evidence type="ECO:0000256" key="1">
    <source>
        <dbReference type="SAM" id="Phobius"/>
    </source>
</evidence>
<keyword evidence="3" id="KW-1185">Reference proteome</keyword>
<gene>
    <name evidence="2" type="ORF">CINCED_3A002689</name>
</gene>
<dbReference type="GO" id="GO:0007411">
    <property type="term" value="P:axon guidance"/>
    <property type="evidence" value="ECO:0007669"/>
    <property type="project" value="InterPro"/>
</dbReference>
<keyword evidence="1" id="KW-0472">Membrane</keyword>
<protein>
    <submittedName>
        <fullName evidence="2">Commissureless</fullName>
    </submittedName>
</protein>
<dbReference type="AlphaFoldDB" id="A0A5E4NQR2"/>
<dbReference type="OrthoDB" id="6627098at2759"/>
<keyword evidence="1" id="KW-0812">Transmembrane</keyword>
<keyword evidence="1" id="KW-1133">Transmembrane helix</keyword>
<accession>A0A5E4NQR2</accession>
<evidence type="ECO:0000313" key="2">
    <source>
        <dbReference type="EMBL" id="VVC44791.1"/>
    </source>
</evidence>
<sequence length="205" mass="22210">MDLSPMGSTAAAVTTAATIREGQRNSTHRVVNAHGRLMYDEIVLNDVWINAILSTLALSCATCVCLCFLYCKFQQWKLSAQERRKKKNLRKNDDDSLPSYTIVTGLPSYEEALERMNSMSASTSASTSVEDGRPENEEGAAAAAAISVVRVKNEVAPLAKSATARAAVAADDPKYGLVSHSLIVHDNGCSHCLSVQELLETYDVR</sequence>
<evidence type="ECO:0000313" key="3">
    <source>
        <dbReference type="Proteomes" id="UP000325440"/>
    </source>
</evidence>
<reference evidence="2 3" key="1">
    <citation type="submission" date="2019-08" db="EMBL/GenBank/DDBJ databases">
        <authorList>
            <person name="Alioto T."/>
            <person name="Alioto T."/>
            <person name="Gomez Garrido J."/>
        </authorList>
    </citation>
    <scope>NUCLEOTIDE SEQUENCE [LARGE SCALE GENOMIC DNA]</scope>
</reference>
<proteinExistence type="predicted"/>
<dbReference type="Pfam" id="PF15957">
    <property type="entry name" value="Comm"/>
    <property type="match status" value="1"/>
</dbReference>
<name>A0A5E4NQR2_9HEMI</name>
<feature type="transmembrane region" description="Helical" evidence="1">
    <location>
        <begin position="47"/>
        <end position="71"/>
    </location>
</feature>
<dbReference type="InterPro" id="IPR031878">
    <property type="entry name" value="Commissureless"/>
</dbReference>